<geneLocation type="plasmid" evidence="1 2">
    <name>A14S_lp28-3</name>
</geneLocation>
<evidence type="ECO:0000313" key="1">
    <source>
        <dbReference type="EMBL" id="ACN53409.1"/>
    </source>
</evidence>
<gene>
    <name evidence="1" type="ORF">BSPA14S_H0035</name>
</gene>
<accession>C0RCG1</accession>
<dbReference type="AlphaFoldDB" id="C0RCG1"/>
<reference evidence="1 2" key="1">
    <citation type="journal article" date="2012" name="J. Bacteriol.">
        <title>Whole-Genome Sequences of Borrelia bissettii, Borrelia valaisiana, and Borrelia spielmanii.</title>
        <authorList>
            <person name="Schutzer S.E."/>
            <person name="Fraser-Liggett C.M."/>
            <person name="Qiu W.G."/>
            <person name="Kraiczy P."/>
            <person name="Mongodin E.F."/>
            <person name="Dunn J.J."/>
            <person name="Luft B.J."/>
            <person name="Casjens S.R."/>
        </authorList>
    </citation>
    <scope>NUCLEOTIDE SEQUENCE [LARGE SCALE GENOMIC DNA]</scope>
    <source>
        <strain evidence="1 2">A14S</strain>
        <plasmid evidence="1 2">A14S_lp28-3</plasmid>
    </source>
</reference>
<keyword evidence="1" id="KW-0614">Plasmid</keyword>
<evidence type="ECO:0000313" key="2">
    <source>
        <dbReference type="Proteomes" id="UP000003481"/>
    </source>
</evidence>
<organism evidence="1 2">
    <name type="scientific">Borreliella spielmanii A14S</name>
    <dbReference type="NCBI Taxonomy" id="498742"/>
    <lineage>
        <taxon>Bacteria</taxon>
        <taxon>Pseudomonadati</taxon>
        <taxon>Spirochaetota</taxon>
        <taxon>Spirochaetia</taxon>
        <taxon>Spirochaetales</taxon>
        <taxon>Borreliaceae</taxon>
        <taxon>Borreliella</taxon>
    </lineage>
</organism>
<dbReference type="EMBL" id="CP001471">
    <property type="protein sequence ID" value="ACN53409.1"/>
    <property type="molecule type" value="Genomic_DNA"/>
</dbReference>
<proteinExistence type="predicted"/>
<name>C0RCG1_9SPIR</name>
<sequence>MNYYFYNLLKDYKSNIFFLIYVFKHILTSIKALKINQNIIKLLTMKILLF</sequence>
<dbReference type="Proteomes" id="UP000003481">
    <property type="component" value="Plasmid A14S_lp28-3"/>
</dbReference>
<protein>
    <submittedName>
        <fullName evidence="1">Uncharacterized protein</fullName>
    </submittedName>
</protein>
<dbReference type="HOGENOM" id="CLU_3115218_0_0_12"/>